<dbReference type="PANTHER" id="PTHR11439:SF483">
    <property type="entry name" value="PEPTIDE SYNTHASE GLIP-LIKE, PUTATIVE (AFU_ORTHOLOGUE AFUA_3G12920)-RELATED"/>
    <property type="match status" value="1"/>
</dbReference>
<dbReference type="AlphaFoldDB" id="A0A0L6VNL1"/>
<dbReference type="EMBL" id="LAVV01004087">
    <property type="protein sequence ID" value="KNZ61715.1"/>
    <property type="molecule type" value="Genomic_DNA"/>
</dbReference>
<dbReference type="Proteomes" id="UP000037035">
    <property type="component" value="Unassembled WGS sequence"/>
</dbReference>
<comment type="caution">
    <text evidence="1">The sequence shown here is derived from an EMBL/GenBank/DDBJ whole genome shotgun (WGS) entry which is preliminary data.</text>
</comment>
<reference evidence="1 2" key="1">
    <citation type="submission" date="2015-08" db="EMBL/GenBank/DDBJ databases">
        <title>Next Generation Sequencing and Analysis of the Genome of Puccinia sorghi L Schw, the Causal Agent of Maize Common Rust.</title>
        <authorList>
            <person name="Rochi L."/>
            <person name="Burguener G."/>
            <person name="Darino M."/>
            <person name="Turjanski A."/>
            <person name="Kreff E."/>
            <person name="Dieguez M.J."/>
            <person name="Sacco F."/>
        </authorList>
    </citation>
    <scope>NUCLEOTIDE SEQUENCE [LARGE SCALE GENOMIC DNA]</scope>
    <source>
        <strain evidence="1 2">RO10H11247</strain>
    </source>
</reference>
<name>A0A0L6VNL1_9BASI</name>
<evidence type="ECO:0000313" key="1">
    <source>
        <dbReference type="EMBL" id="KNZ61715.1"/>
    </source>
</evidence>
<evidence type="ECO:0000313" key="2">
    <source>
        <dbReference type="Proteomes" id="UP000037035"/>
    </source>
</evidence>
<gene>
    <name evidence="1" type="ORF">VP01_1367g1</name>
</gene>
<dbReference type="VEuPathDB" id="FungiDB:VP01_1367g1"/>
<sequence length="153" mass="17413">MELTYNSDRISLSQKKLIEKGLELAGILDCRTVNTPMTVGIQLNEATPQERADFEKTRPDLAPAVSILSNFNNTPGINHWKQVIHCWKYLAATIDLKLILSPDSSNYSKTIQHFTDATWADDIETHPFFPNLIINQPISLSLFYQTSHFLYTT</sequence>
<proteinExistence type="predicted"/>
<accession>A0A0L6VNL1</accession>
<dbReference type="PANTHER" id="PTHR11439">
    <property type="entry name" value="GAG-POL-RELATED RETROTRANSPOSON"/>
    <property type="match status" value="1"/>
</dbReference>
<protein>
    <submittedName>
        <fullName evidence="1">Uncharacterized protein</fullName>
    </submittedName>
</protein>
<keyword evidence="2" id="KW-1185">Reference proteome</keyword>
<dbReference type="OrthoDB" id="3344688at2759"/>
<organism evidence="1 2">
    <name type="scientific">Puccinia sorghi</name>
    <dbReference type="NCBI Taxonomy" id="27349"/>
    <lineage>
        <taxon>Eukaryota</taxon>
        <taxon>Fungi</taxon>
        <taxon>Dikarya</taxon>
        <taxon>Basidiomycota</taxon>
        <taxon>Pucciniomycotina</taxon>
        <taxon>Pucciniomycetes</taxon>
        <taxon>Pucciniales</taxon>
        <taxon>Pucciniaceae</taxon>
        <taxon>Puccinia</taxon>
    </lineage>
</organism>